<protein>
    <submittedName>
        <fullName evidence="2">Uncharacterized protein</fullName>
    </submittedName>
</protein>
<dbReference type="EMBL" id="KI546101">
    <property type="protein sequence ID" value="EST45120.1"/>
    <property type="molecule type" value="Genomic_DNA"/>
</dbReference>
<reference evidence="2" key="1">
    <citation type="journal article" date="2014" name="PLoS Genet.">
        <title>The Genome of Spironucleus salmonicida Highlights a Fish Pathogen Adapted to Fluctuating Environments.</title>
        <authorList>
            <person name="Xu F."/>
            <person name="Jerlstrom-Hultqvist J."/>
            <person name="Einarsson E."/>
            <person name="Astvaldsson A."/>
            <person name="Svard S.G."/>
            <person name="Andersson J.O."/>
        </authorList>
    </citation>
    <scope>NUCLEOTIDE SEQUENCE</scope>
</reference>
<sequence>MFQQNFDYKYRYKQSNIQYQKQQDLNLLLQEHSNLQDQLSVRQLQINLLKEKYQKQYNAHYQTKIESQAISKNKQQEIDTFQSKIRYNDNSEQMDLSFDVDNDHIEVLDVQKLHQLINKNTEQQYVTLSRIPSLLDQQNNISPVQLPPLHPQQIRVNNSVEHMVGNFSERLSSQVSYNSTELTEPLVNNVSIFNIGQSEKESTRNFDEPNNSSNKAEPPQSTQKIDTLDMADINVDFYFDEL</sequence>
<dbReference type="VEuPathDB" id="GiardiaDB:SS50377_25573"/>
<feature type="region of interest" description="Disordered" evidence="1">
    <location>
        <begin position="199"/>
        <end position="227"/>
    </location>
</feature>
<organism evidence="2">
    <name type="scientific">Spironucleus salmonicida</name>
    <dbReference type="NCBI Taxonomy" id="348837"/>
    <lineage>
        <taxon>Eukaryota</taxon>
        <taxon>Metamonada</taxon>
        <taxon>Diplomonadida</taxon>
        <taxon>Hexamitidae</taxon>
        <taxon>Hexamitinae</taxon>
        <taxon>Spironucleus</taxon>
    </lineage>
</organism>
<proteinExistence type="predicted"/>
<evidence type="ECO:0000256" key="1">
    <source>
        <dbReference type="SAM" id="MobiDB-lite"/>
    </source>
</evidence>
<accession>V6LKF0</accession>
<feature type="compositionally biased region" description="Polar residues" evidence="1">
    <location>
        <begin position="208"/>
        <end position="225"/>
    </location>
</feature>
<dbReference type="AlphaFoldDB" id="V6LKF0"/>
<evidence type="ECO:0000313" key="2">
    <source>
        <dbReference type="EMBL" id="EST45120.1"/>
    </source>
</evidence>
<name>V6LKF0_9EUKA</name>
<gene>
    <name evidence="2" type="ORF">SS50377_15141</name>
</gene>